<dbReference type="GeneID" id="66162453"/>
<evidence type="ECO:0000256" key="1">
    <source>
        <dbReference type="ARBA" id="ARBA00022741"/>
    </source>
</evidence>
<protein>
    <submittedName>
        <fullName evidence="5">DEAD/DEAH box helicase</fullName>
    </submittedName>
</protein>
<evidence type="ECO:0000259" key="3">
    <source>
        <dbReference type="PROSITE" id="PS51192"/>
    </source>
</evidence>
<keyword evidence="2" id="KW-0067">ATP-binding</keyword>
<sequence length="745" mass="83969">MPENDLLSLVQERLNYFNVKVAHVHTETALEPDYGNQIEQLSFLHPKIIEALRNKGINKLYKFQEESVRKILGGKNLLIISGTGTGKTEAFLIPALQFALEGRRSVLVYPTKALARDQLKRIGEFSKEIDVKVGVFDGDTSEKEREKMYSDPPDILITNPDMIHVGLSLSYRFRSLVRGAELFVFDEVHTYEGVLGAHVRMIVDRLRDFGDIQVVGSSGTMDASPYLFPELFGVEGEIVKGTLRRRGIAIHALLDIGSASRWTISAYLASILIKEGLKVLVFTDSQQMAELIAKISSRFGAEVFVHRAGIRKEERKTVEEGIREGKIKGIAATSTLELGIDIGDLDAVILAQNPPNFAKYLQRAGRAGRRNKPGYIFTLLGSDPIDSYYLRRPKEFFERKLTPLAFDTSNLEVVKIHAAAYLLEKGRIRTQSLPSLWLRAFRELEREKIVIINGETILPTQKLIWFVKRSHIRSTGPIITIYDQDGKVVGERELPVGLYDIYPQAVYLISRHNYVVQSMDIDKLKAIVKRVNDDIDFYTKPIYSSHLMSLEEIEERKVYGLPVKYGAVTIMEVIEGYAIYELVGRKDRPKKEVYYDEPITFTYETKGLLIKHPILPEFNEIDAMEAFHATEHVLISAARVTAGAGLTDLSGISYPSGHVVIYDSVVGGSGVTKLLFERLEDAYMIAKDITENCDCEDGCPKCIYSPFCGNNNKVLSRRKSFRLIKTVTENRIDEKCDNLSGRPIA</sequence>
<dbReference type="Pfam" id="PF00270">
    <property type="entry name" value="DEAD"/>
    <property type="match status" value="1"/>
</dbReference>
<dbReference type="PANTHER" id="PTHR47957">
    <property type="entry name" value="ATP-DEPENDENT HELICASE HRQ1"/>
    <property type="match status" value="1"/>
</dbReference>
<dbReference type="PROSITE" id="PS51194">
    <property type="entry name" value="HELICASE_CTER"/>
    <property type="match status" value="1"/>
</dbReference>
<feature type="domain" description="Helicase C-terminal" evidence="4">
    <location>
        <begin position="267"/>
        <end position="412"/>
    </location>
</feature>
<dbReference type="Proteomes" id="UP000825123">
    <property type="component" value="Chromosome"/>
</dbReference>
<dbReference type="Pfam" id="PF09369">
    <property type="entry name" value="MZB"/>
    <property type="match status" value="1"/>
</dbReference>
<dbReference type="KEGG" id="csty:KN1_06960"/>
<dbReference type="AlphaFoldDB" id="A0A8D5U5T1"/>
<dbReference type="PANTHER" id="PTHR47957:SF3">
    <property type="entry name" value="ATP-DEPENDENT HELICASE HRQ1"/>
    <property type="match status" value="1"/>
</dbReference>
<dbReference type="Pfam" id="PF00271">
    <property type="entry name" value="Helicase_C"/>
    <property type="match status" value="1"/>
</dbReference>
<dbReference type="GO" id="GO:0005524">
    <property type="term" value="F:ATP binding"/>
    <property type="evidence" value="ECO:0007669"/>
    <property type="project" value="UniProtKB-KW"/>
</dbReference>
<feature type="domain" description="Helicase ATP-binding" evidence="3">
    <location>
        <begin position="68"/>
        <end position="239"/>
    </location>
</feature>
<dbReference type="SMART" id="SM00487">
    <property type="entry name" value="DEXDc"/>
    <property type="match status" value="1"/>
</dbReference>
<dbReference type="SUPFAM" id="SSF52540">
    <property type="entry name" value="P-loop containing nucleoside triphosphate hydrolases"/>
    <property type="match status" value="1"/>
</dbReference>
<name>A0A8D5U5T1_9CREN</name>
<dbReference type="Gene3D" id="3.40.50.300">
    <property type="entry name" value="P-loop containing nucleotide triphosphate hydrolases"/>
    <property type="match status" value="2"/>
</dbReference>
<keyword evidence="5" id="KW-0347">Helicase</keyword>
<dbReference type="SMART" id="SM00490">
    <property type="entry name" value="HELICc"/>
    <property type="match status" value="1"/>
</dbReference>
<dbReference type="PROSITE" id="PS51192">
    <property type="entry name" value="HELICASE_ATP_BIND_1"/>
    <property type="match status" value="1"/>
</dbReference>
<dbReference type="GO" id="GO:0043138">
    <property type="term" value="F:3'-5' DNA helicase activity"/>
    <property type="evidence" value="ECO:0007669"/>
    <property type="project" value="TreeGrafter"/>
</dbReference>
<dbReference type="GO" id="GO:0006289">
    <property type="term" value="P:nucleotide-excision repair"/>
    <property type="evidence" value="ECO:0007669"/>
    <property type="project" value="TreeGrafter"/>
</dbReference>
<keyword evidence="6" id="KW-1185">Reference proteome</keyword>
<keyword evidence="5" id="KW-0378">Hydrolase</keyword>
<dbReference type="InterPro" id="IPR027417">
    <property type="entry name" value="P-loop_NTPase"/>
</dbReference>
<dbReference type="InterPro" id="IPR014001">
    <property type="entry name" value="Helicase_ATP-bd"/>
</dbReference>
<proteinExistence type="predicted"/>
<dbReference type="EMBL" id="AP024597">
    <property type="protein sequence ID" value="BCU69399.1"/>
    <property type="molecule type" value="Genomic_DNA"/>
</dbReference>
<dbReference type="CDD" id="cd18797">
    <property type="entry name" value="SF2_C_Hrq"/>
    <property type="match status" value="1"/>
</dbReference>
<dbReference type="InterPro" id="IPR001650">
    <property type="entry name" value="Helicase_C-like"/>
</dbReference>
<evidence type="ECO:0000256" key="2">
    <source>
        <dbReference type="ARBA" id="ARBA00022840"/>
    </source>
</evidence>
<dbReference type="InterPro" id="IPR011545">
    <property type="entry name" value="DEAD/DEAH_box_helicase_dom"/>
</dbReference>
<evidence type="ECO:0000313" key="6">
    <source>
        <dbReference type="Proteomes" id="UP000825123"/>
    </source>
</evidence>
<dbReference type="GO" id="GO:0003676">
    <property type="term" value="F:nucleic acid binding"/>
    <property type="evidence" value="ECO:0007669"/>
    <property type="project" value="InterPro"/>
</dbReference>
<dbReference type="RefSeq" id="WP_221289431.1">
    <property type="nucleotide sequence ID" value="NZ_AP024597.1"/>
</dbReference>
<organism evidence="5 6">
    <name type="scientific">Stygiolobus caldivivus</name>
    <dbReference type="NCBI Taxonomy" id="2824673"/>
    <lineage>
        <taxon>Archaea</taxon>
        <taxon>Thermoproteota</taxon>
        <taxon>Thermoprotei</taxon>
        <taxon>Sulfolobales</taxon>
        <taxon>Sulfolobaceae</taxon>
        <taxon>Stygiolobus</taxon>
    </lineage>
</organism>
<evidence type="ECO:0000259" key="4">
    <source>
        <dbReference type="PROSITE" id="PS51194"/>
    </source>
</evidence>
<reference evidence="5 6" key="1">
    <citation type="submission" date="2021-04" db="EMBL/GenBank/DDBJ databases">
        <title>Complete genome sequence of Stygiolobus sp. KN-1.</title>
        <authorList>
            <person name="Nakamura K."/>
            <person name="Sakai H."/>
            <person name="Kurosawa N."/>
        </authorList>
    </citation>
    <scope>NUCLEOTIDE SEQUENCE [LARGE SCALE GENOMIC DNA]</scope>
    <source>
        <strain evidence="5 6">KN-1</strain>
    </source>
</reference>
<accession>A0A8D5U5T1</accession>
<dbReference type="GO" id="GO:0036297">
    <property type="term" value="P:interstrand cross-link repair"/>
    <property type="evidence" value="ECO:0007669"/>
    <property type="project" value="TreeGrafter"/>
</dbReference>
<evidence type="ECO:0000313" key="5">
    <source>
        <dbReference type="EMBL" id="BCU69399.1"/>
    </source>
</evidence>
<gene>
    <name evidence="5" type="ORF">KN1_06960</name>
</gene>
<dbReference type="InterPro" id="IPR018973">
    <property type="entry name" value="MZB"/>
</dbReference>
<keyword evidence="1" id="KW-0547">Nucleotide-binding</keyword>